<dbReference type="AlphaFoldDB" id="A0A8J3D4Y3"/>
<dbReference type="RefSeq" id="WP_189562658.1">
    <property type="nucleotide sequence ID" value="NZ_BMXF01000001.1"/>
</dbReference>
<feature type="signal peptide" evidence="6">
    <location>
        <begin position="1"/>
        <end position="26"/>
    </location>
</feature>
<keyword evidence="5" id="KW-0998">Cell outer membrane</keyword>
<feature type="domain" description="Bacterial surface antigen (D15)" evidence="7">
    <location>
        <begin position="588"/>
        <end position="748"/>
    </location>
</feature>
<organism evidence="8 9">
    <name type="scientific">Persicitalea jodogahamensis</name>
    <dbReference type="NCBI Taxonomy" id="402147"/>
    <lineage>
        <taxon>Bacteria</taxon>
        <taxon>Pseudomonadati</taxon>
        <taxon>Bacteroidota</taxon>
        <taxon>Cytophagia</taxon>
        <taxon>Cytophagales</taxon>
        <taxon>Spirosomataceae</taxon>
        <taxon>Persicitalea</taxon>
    </lineage>
</organism>
<dbReference type="EMBL" id="BMXF01000001">
    <property type="protein sequence ID" value="GHB54054.1"/>
    <property type="molecule type" value="Genomic_DNA"/>
</dbReference>
<protein>
    <submittedName>
        <fullName evidence="8">Membrane protein</fullName>
    </submittedName>
</protein>
<dbReference type="PANTHER" id="PTHR12815">
    <property type="entry name" value="SORTING AND ASSEMBLY MACHINERY SAMM50 PROTEIN FAMILY MEMBER"/>
    <property type="match status" value="1"/>
</dbReference>
<dbReference type="InterPro" id="IPR039910">
    <property type="entry name" value="D15-like"/>
</dbReference>
<dbReference type="PROSITE" id="PS51257">
    <property type="entry name" value="PROKAR_LIPOPROTEIN"/>
    <property type="match status" value="1"/>
</dbReference>
<feature type="chain" id="PRO_5035214443" evidence="6">
    <location>
        <begin position="27"/>
        <end position="784"/>
    </location>
</feature>
<evidence type="ECO:0000256" key="4">
    <source>
        <dbReference type="ARBA" id="ARBA00023136"/>
    </source>
</evidence>
<accession>A0A8J3D4Y3</accession>
<sequence>MRAKLTILILLALAAGGCSVSKYVPAGESLYVGGSVEVIPDSAARKQVSGLESQLEGMLRPAPNATLFGFPYKVWLYYWIGTPRKEKGFRNWFRKKFGEPPVLANQRVVTANAEILAAYMQNQGYFRSTVTGEIVENKKRPTATAEYKAYAKPRYYIDTVVYAVDDTIKQFNKDFLLTKEAGRGSLLREGDPYRLDVIEGERSRVDRLLKEKGYYYFNPDYLIAEVDSTEGTHAVNIFLKVKPTTSQLALKQYYIGDIYVYADYNALSPDTMPAQAKMRRGLNIVDPKDNYRSRIFDDAIGFTKGSRYNSELHDVSLSRLINLNNFKFVKNRFELVPRSDSAILNAYYYLTPAKKKSLRTELSGLTKSNNLAGTQVDVSWSNKNAFRGAELLRLSSNVGVDWQIGGIPEGQTNRDVNNFLRFNVQGELSFPRFIIPFYHVNPATNQALPRTILTAGYETLTQGGLYTQTSLRASGGYSWRKNVEVEHTLTPFGINFIRPRNISEAFVDTIFNPQTSPRDVYRFVTQVLDDKLILENQYTISYKPTPGPFARDQIFLSGGINLAGNFANLLDKTVGGDDGRFFDIVFEQFARFDGEVRYYRDLSPSLRLANRFIGGLGIPYGNSLALPQFKQYFAGGTTGIRAFRSRTLGPGNSIPERSVFGNSQFGDIRLELNTELRIKFSQLINGALFVDAGNVWNYNEIEEYPYGQFTKDFYKQVAIGGGLGLRLDFSFLVFRLDLATPFRKPWYQVLPTPRSPWVFDQINLRDKSWRQENLVLNIAVAYPF</sequence>
<comment type="caution">
    <text evidence="8">The sequence shown here is derived from an EMBL/GenBank/DDBJ whole genome shotgun (WGS) entry which is preliminary data.</text>
</comment>
<comment type="subcellular location">
    <subcellularLocation>
        <location evidence="1">Membrane</location>
    </subcellularLocation>
</comment>
<dbReference type="PANTHER" id="PTHR12815:SF47">
    <property type="entry name" value="TRANSLOCATION AND ASSEMBLY MODULE SUBUNIT TAMA"/>
    <property type="match status" value="1"/>
</dbReference>
<evidence type="ECO:0000256" key="2">
    <source>
        <dbReference type="ARBA" id="ARBA00022692"/>
    </source>
</evidence>
<evidence type="ECO:0000313" key="9">
    <source>
        <dbReference type="Proteomes" id="UP000598271"/>
    </source>
</evidence>
<reference evidence="8 9" key="1">
    <citation type="journal article" date="2014" name="Int. J. Syst. Evol. Microbiol.">
        <title>Complete genome sequence of Corynebacterium casei LMG S-19264T (=DSM 44701T), isolated from a smear-ripened cheese.</title>
        <authorList>
            <consortium name="US DOE Joint Genome Institute (JGI-PGF)"/>
            <person name="Walter F."/>
            <person name="Albersmeier A."/>
            <person name="Kalinowski J."/>
            <person name="Ruckert C."/>
        </authorList>
    </citation>
    <scope>NUCLEOTIDE SEQUENCE [LARGE SCALE GENOMIC DNA]</scope>
    <source>
        <strain evidence="8 9">KCTC 12866</strain>
    </source>
</reference>
<evidence type="ECO:0000256" key="6">
    <source>
        <dbReference type="SAM" id="SignalP"/>
    </source>
</evidence>
<dbReference type="InterPro" id="IPR000184">
    <property type="entry name" value="Bac_surfAg_D15"/>
</dbReference>
<proteinExistence type="predicted"/>
<keyword evidence="4" id="KW-0472">Membrane</keyword>
<evidence type="ECO:0000313" key="8">
    <source>
        <dbReference type="EMBL" id="GHB54054.1"/>
    </source>
</evidence>
<name>A0A8J3D4Y3_9BACT</name>
<keyword evidence="3 6" id="KW-0732">Signal</keyword>
<evidence type="ECO:0000256" key="1">
    <source>
        <dbReference type="ARBA" id="ARBA00004370"/>
    </source>
</evidence>
<dbReference type="GO" id="GO:0019867">
    <property type="term" value="C:outer membrane"/>
    <property type="evidence" value="ECO:0007669"/>
    <property type="project" value="InterPro"/>
</dbReference>
<evidence type="ECO:0000259" key="7">
    <source>
        <dbReference type="Pfam" id="PF01103"/>
    </source>
</evidence>
<dbReference type="Proteomes" id="UP000598271">
    <property type="component" value="Unassembled WGS sequence"/>
</dbReference>
<evidence type="ECO:0000256" key="3">
    <source>
        <dbReference type="ARBA" id="ARBA00022729"/>
    </source>
</evidence>
<keyword evidence="9" id="KW-1185">Reference proteome</keyword>
<dbReference type="Pfam" id="PF01103">
    <property type="entry name" value="Omp85"/>
    <property type="match status" value="1"/>
</dbReference>
<gene>
    <name evidence="8" type="ORF">GCM10007390_03740</name>
</gene>
<dbReference type="Gene3D" id="2.40.160.50">
    <property type="entry name" value="membrane protein fhac: a member of the omp85/tpsb transporter family"/>
    <property type="match status" value="1"/>
</dbReference>
<evidence type="ECO:0000256" key="5">
    <source>
        <dbReference type="ARBA" id="ARBA00023237"/>
    </source>
</evidence>
<keyword evidence="2" id="KW-0812">Transmembrane</keyword>